<keyword evidence="2" id="KW-1185">Reference proteome</keyword>
<dbReference type="AlphaFoldDB" id="A0A6V8LMZ9"/>
<dbReference type="Proteomes" id="UP000482960">
    <property type="component" value="Unassembled WGS sequence"/>
</dbReference>
<sequence>MTAHGAPSVTTWTRLEPLHGSTAGEGAAARIADPAWLLARQWQLGEFHGSDGGSPASARLRLDAGALSAYRGRGPGYDAGTPLPYDHAVTPLETLVEREPAGTVELDLRADGGRRFLRLLTRYGAGKYRAAYTQGFALPDPGAGGQSVSVLSGRLPDAAALAAAFRAPNGTVTVPAQPPVSAADRPRVLGAATEFVRWWDSFVDRGTAAPNGQAWEPTRLEHRFTLGTNLGPANEGFSVAAEEYPGGSLEWYDLDEAPDTSSVYAERPGSEIVRTVLPTPIGFAGMPANRWWEFEDARVHLGGIESGATDLGRMLLGEFALLYSCDWFSIPVELPVGTVARVASLVVTDTFNVRTLVGPAGNEEWGMFGLTGHSYYNPVFVLPPTLAHGFESGPVEEVLLLRDEAANLAWAVESIVEDPDGRPVDRHERHLATLREPRAAPPAPAGADFDYRLTEAQPPAHWIPFVQAADAERGLQLRRSALPGPDRAPLGDLLRETEWIAAEELAGEGVRVVRHWQLARWSDGSTHLWLSRRKYAGRGQASSGFRHDVLHRVTGR</sequence>
<organism evidence="1 2">
    <name type="scientific">Phytohabitans rumicis</name>
    <dbReference type="NCBI Taxonomy" id="1076125"/>
    <lineage>
        <taxon>Bacteria</taxon>
        <taxon>Bacillati</taxon>
        <taxon>Actinomycetota</taxon>
        <taxon>Actinomycetes</taxon>
        <taxon>Micromonosporales</taxon>
        <taxon>Micromonosporaceae</taxon>
    </lineage>
</organism>
<gene>
    <name evidence="1" type="ORF">Prum_096510</name>
</gene>
<reference evidence="1 2" key="2">
    <citation type="submission" date="2020-03" db="EMBL/GenBank/DDBJ databases">
        <authorList>
            <person name="Ichikawa N."/>
            <person name="Kimura A."/>
            <person name="Kitahashi Y."/>
            <person name="Uohara A."/>
        </authorList>
    </citation>
    <scope>NUCLEOTIDE SEQUENCE [LARGE SCALE GENOMIC DNA]</scope>
    <source>
        <strain evidence="1 2">NBRC 108638</strain>
    </source>
</reference>
<comment type="caution">
    <text evidence="1">The sequence shown here is derived from an EMBL/GenBank/DDBJ whole genome shotgun (WGS) entry which is preliminary data.</text>
</comment>
<proteinExistence type="predicted"/>
<reference evidence="1 2" key="1">
    <citation type="submission" date="2020-03" db="EMBL/GenBank/DDBJ databases">
        <title>Whole genome shotgun sequence of Phytohabitans rumicis NBRC 108638.</title>
        <authorList>
            <person name="Komaki H."/>
            <person name="Tamura T."/>
        </authorList>
    </citation>
    <scope>NUCLEOTIDE SEQUENCE [LARGE SCALE GENOMIC DNA]</scope>
    <source>
        <strain evidence="1 2">NBRC 108638</strain>
    </source>
</reference>
<protein>
    <submittedName>
        <fullName evidence="1">Uncharacterized protein</fullName>
    </submittedName>
</protein>
<accession>A0A6V8LMZ9</accession>
<name>A0A6V8LMZ9_9ACTN</name>
<dbReference type="EMBL" id="BLPG01000002">
    <property type="protein sequence ID" value="GFJ96009.1"/>
    <property type="molecule type" value="Genomic_DNA"/>
</dbReference>
<dbReference type="RefSeq" id="WP_173085456.1">
    <property type="nucleotide sequence ID" value="NZ_BAABJB010000050.1"/>
</dbReference>
<evidence type="ECO:0000313" key="2">
    <source>
        <dbReference type="Proteomes" id="UP000482960"/>
    </source>
</evidence>
<evidence type="ECO:0000313" key="1">
    <source>
        <dbReference type="EMBL" id="GFJ96009.1"/>
    </source>
</evidence>